<evidence type="ECO:0000313" key="2">
    <source>
        <dbReference type="Proteomes" id="UP000828390"/>
    </source>
</evidence>
<evidence type="ECO:0000313" key="1">
    <source>
        <dbReference type="EMBL" id="KAH3809540.1"/>
    </source>
</evidence>
<sequence>MTFGMSAERVLVRYISALSSSAAPYTHVNGMRMFSEEPHSINFTGPDHLICRIDLLEDGLEPLIPGVVVSTVYRPDHSAIRDHTMIVETFAPVVSGSSPVEGYFTLRGITWFYFDMEHGKWRRHCLGNKVRKRL</sequence>
<proteinExistence type="predicted"/>
<accession>A0A9D4JF46</accession>
<dbReference type="Proteomes" id="UP000828390">
    <property type="component" value="Unassembled WGS sequence"/>
</dbReference>
<name>A0A9D4JF46_DREPO</name>
<organism evidence="1 2">
    <name type="scientific">Dreissena polymorpha</name>
    <name type="common">Zebra mussel</name>
    <name type="synonym">Mytilus polymorpha</name>
    <dbReference type="NCBI Taxonomy" id="45954"/>
    <lineage>
        <taxon>Eukaryota</taxon>
        <taxon>Metazoa</taxon>
        <taxon>Spiralia</taxon>
        <taxon>Lophotrochozoa</taxon>
        <taxon>Mollusca</taxon>
        <taxon>Bivalvia</taxon>
        <taxon>Autobranchia</taxon>
        <taxon>Heteroconchia</taxon>
        <taxon>Euheterodonta</taxon>
        <taxon>Imparidentia</taxon>
        <taxon>Neoheterodontei</taxon>
        <taxon>Myida</taxon>
        <taxon>Dreissenoidea</taxon>
        <taxon>Dreissenidae</taxon>
        <taxon>Dreissena</taxon>
    </lineage>
</organism>
<protein>
    <submittedName>
        <fullName evidence="1">Uncharacterized protein</fullName>
    </submittedName>
</protein>
<dbReference type="EMBL" id="JAIWYP010000006">
    <property type="protein sequence ID" value="KAH3809540.1"/>
    <property type="molecule type" value="Genomic_DNA"/>
</dbReference>
<reference evidence="1" key="2">
    <citation type="submission" date="2020-11" db="EMBL/GenBank/DDBJ databases">
        <authorList>
            <person name="McCartney M.A."/>
            <person name="Auch B."/>
            <person name="Kono T."/>
            <person name="Mallez S."/>
            <person name="Becker A."/>
            <person name="Gohl D.M."/>
            <person name="Silverstein K.A.T."/>
            <person name="Koren S."/>
            <person name="Bechman K.B."/>
            <person name="Herman A."/>
            <person name="Abrahante J.E."/>
            <person name="Garbe J."/>
        </authorList>
    </citation>
    <scope>NUCLEOTIDE SEQUENCE</scope>
    <source>
        <strain evidence="1">Duluth1</strain>
        <tissue evidence="1">Whole animal</tissue>
    </source>
</reference>
<keyword evidence="2" id="KW-1185">Reference proteome</keyword>
<comment type="caution">
    <text evidence="1">The sequence shown here is derived from an EMBL/GenBank/DDBJ whole genome shotgun (WGS) entry which is preliminary data.</text>
</comment>
<dbReference type="AlphaFoldDB" id="A0A9D4JF46"/>
<reference evidence="1" key="1">
    <citation type="journal article" date="2019" name="bioRxiv">
        <title>The Genome of the Zebra Mussel, Dreissena polymorpha: A Resource for Invasive Species Research.</title>
        <authorList>
            <person name="McCartney M.A."/>
            <person name="Auch B."/>
            <person name="Kono T."/>
            <person name="Mallez S."/>
            <person name="Zhang Y."/>
            <person name="Obille A."/>
            <person name="Becker A."/>
            <person name="Abrahante J.E."/>
            <person name="Garbe J."/>
            <person name="Badalamenti J.P."/>
            <person name="Herman A."/>
            <person name="Mangelson H."/>
            <person name="Liachko I."/>
            <person name="Sullivan S."/>
            <person name="Sone E.D."/>
            <person name="Koren S."/>
            <person name="Silverstein K.A.T."/>
            <person name="Beckman K.B."/>
            <person name="Gohl D.M."/>
        </authorList>
    </citation>
    <scope>NUCLEOTIDE SEQUENCE</scope>
    <source>
        <strain evidence="1">Duluth1</strain>
        <tissue evidence="1">Whole animal</tissue>
    </source>
</reference>
<gene>
    <name evidence="1" type="ORF">DPMN_137913</name>
</gene>